<reference evidence="3 4" key="1">
    <citation type="submission" date="2014-03" db="EMBL/GenBank/DDBJ databases">
        <title>Genomics of Bifidobacteria.</title>
        <authorList>
            <person name="Ventura M."/>
            <person name="Milani C."/>
            <person name="Lugli G.A."/>
        </authorList>
    </citation>
    <scope>NUCLEOTIDE SEQUENCE [LARGE SCALE GENOMIC DNA]</scope>
    <source>
        <strain evidence="3 4">LMG 14934</strain>
    </source>
</reference>
<evidence type="ECO:0000313" key="3">
    <source>
        <dbReference type="EMBL" id="KFI88648.1"/>
    </source>
</evidence>
<organism evidence="3 4">
    <name type="scientific">Bifidobacterium pullorum subsp. saeculare DSM 6531 = LMG 14934</name>
    <dbReference type="NCBI Taxonomy" id="1437611"/>
    <lineage>
        <taxon>Bacteria</taxon>
        <taxon>Bacillati</taxon>
        <taxon>Actinomycetota</taxon>
        <taxon>Actinomycetes</taxon>
        <taxon>Bifidobacteriales</taxon>
        <taxon>Bifidobacteriaceae</taxon>
        <taxon>Bifidobacterium</taxon>
    </lineage>
</organism>
<feature type="transmembrane region" description="Helical" evidence="2">
    <location>
        <begin position="186"/>
        <end position="208"/>
    </location>
</feature>
<dbReference type="Pfam" id="PF05656">
    <property type="entry name" value="DUF805"/>
    <property type="match status" value="1"/>
</dbReference>
<dbReference type="GO" id="GO:0005886">
    <property type="term" value="C:plasma membrane"/>
    <property type="evidence" value="ECO:0007669"/>
    <property type="project" value="TreeGrafter"/>
</dbReference>
<keyword evidence="2" id="KW-0472">Membrane</keyword>
<keyword evidence="2" id="KW-0812">Transmembrane</keyword>
<keyword evidence="2" id="KW-1133">Transmembrane helix</keyword>
<comment type="caution">
    <text evidence="3">The sequence shown here is derived from an EMBL/GenBank/DDBJ whole genome shotgun (WGS) entry which is preliminary data.</text>
</comment>
<protein>
    <recommendedName>
        <fullName evidence="5">DUF805 domain-containing protein</fullName>
    </recommendedName>
</protein>
<feature type="transmembrane region" description="Helical" evidence="2">
    <location>
        <begin position="112"/>
        <end position="135"/>
    </location>
</feature>
<evidence type="ECO:0000256" key="2">
    <source>
        <dbReference type="SAM" id="Phobius"/>
    </source>
</evidence>
<dbReference type="EMBL" id="JGZM01000002">
    <property type="protein sequence ID" value="KFI88648.1"/>
    <property type="molecule type" value="Genomic_DNA"/>
</dbReference>
<name>A0A087CZE8_9BIFI</name>
<dbReference type="Proteomes" id="UP000029040">
    <property type="component" value="Unassembled WGS sequence"/>
</dbReference>
<evidence type="ECO:0000313" key="4">
    <source>
        <dbReference type="Proteomes" id="UP000029040"/>
    </source>
</evidence>
<feature type="region of interest" description="Disordered" evidence="1">
    <location>
        <begin position="1"/>
        <end position="55"/>
    </location>
</feature>
<evidence type="ECO:0008006" key="5">
    <source>
        <dbReference type="Google" id="ProtNLM"/>
    </source>
</evidence>
<dbReference type="InterPro" id="IPR008523">
    <property type="entry name" value="DUF805"/>
</dbReference>
<dbReference type="PANTHER" id="PTHR34980:SF2">
    <property type="entry name" value="INNER MEMBRANE PROTEIN YHAH-RELATED"/>
    <property type="match status" value="1"/>
</dbReference>
<evidence type="ECO:0000256" key="1">
    <source>
        <dbReference type="SAM" id="MobiDB-lite"/>
    </source>
</evidence>
<dbReference type="AlphaFoldDB" id="A0A087CZE8"/>
<accession>A0A087CZE8</accession>
<sequence>MRSQYQVPFDDPSADGQPSWSGQYAADGSSHGTDTPDRGNTPITPVSGRPTASAYPLDRPYPGCPPVQAVERFFRNYAVFSGRASRSEFWWPMLMTGIAETALGALDVMSDVGIFGAIQGVLSLALLIPSLAVSVRRLHDINLNGAWLIPFAGLTVLGSTLSVMGAMAALFVLFLVPDVVRQGFDFILLGSVITVVAGIAYAVCMAWPSNPDGARFDKPRR</sequence>
<proteinExistence type="predicted"/>
<dbReference type="PANTHER" id="PTHR34980">
    <property type="entry name" value="INNER MEMBRANE PROTEIN-RELATED-RELATED"/>
    <property type="match status" value="1"/>
</dbReference>
<gene>
    <name evidence="3" type="ORF">BSAE_0408</name>
</gene>
<feature type="transmembrane region" description="Helical" evidence="2">
    <location>
        <begin position="147"/>
        <end position="174"/>
    </location>
</feature>
<dbReference type="RefSeq" id="WP_034530656.1">
    <property type="nucleotide sequence ID" value="NZ_JDTM01000002.1"/>
</dbReference>